<accession>A0ACC2UB75</accession>
<comment type="caution">
    <text evidence="1">The sequence shown here is derived from an EMBL/GenBank/DDBJ whole genome shotgun (WGS) entry which is preliminary data.</text>
</comment>
<organism evidence="1 2">
    <name type="scientific">Entomophthora muscae</name>
    <dbReference type="NCBI Taxonomy" id="34485"/>
    <lineage>
        <taxon>Eukaryota</taxon>
        <taxon>Fungi</taxon>
        <taxon>Fungi incertae sedis</taxon>
        <taxon>Zoopagomycota</taxon>
        <taxon>Entomophthoromycotina</taxon>
        <taxon>Entomophthoromycetes</taxon>
        <taxon>Entomophthorales</taxon>
        <taxon>Entomophthoraceae</taxon>
        <taxon>Entomophthora</taxon>
    </lineage>
</organism>
<evidence type="ECO:0000313" key="2">
    <source>
        <dbReference type="Proteomes" id="UP001165960"/>
    </source>
</evidence>
<protein>
    <submittedName>
        <fullName evidence="1">Uncharacterized protein</fullName>
    </submittedName>
</protein>
<dbReference type="EMBL" id="QTSX02000877">
    <property type="protein sequence ID" value="KAJ9084142.1"/>
    <property type="molecule type" value="Genomic_DNA"/>
</dbReference>
<dbReference type="Proteomes" id="UP001165960">
    <property type="component" value="Unassembled WGS sequence"/>
</dbReference>
<sequence>MGLKQEGKVCAVGKYIEFTHVRGAIHETDYCDGSDGRVAYCFPDHLARQEFINNGEDGYASWRYDETKFDRVGNTITLKAKENWG</sequence>
<proteinExistence type="predicted"/>
<evidence type="ECO:0000313" key="1">
    <source>
        <dbReference type="EMBL" id="KAJ9084142.1"/>
    </source>
</evidence>
<gene>
    <name evidence="1" type="ORF">DSO57_1027431</name>
</gene>
<keyword evidence="2" id="KW-1185">Reference proteome</keyword>
<name>A0ACC2UB75_9FUNG</name>
<reference evidence="1" key="1">
    <citation type="submission" date="2022-04" db="EMBL/GenBank/DDBJ databases">
        <title>Genome of the entomopathogenic fungus Entomophthora muscae.</title>
        <authorList>
            <person name="Elya C."/>
            <person name="Lovett B.R."/>
            <person name="Lee E."/>
            <person name="Macias A.M."/>
            <person name="Hajek A.E."/>
            <person name="De Bivort B.L."/>
            <person name="Kasson M.T."/>
            <person name="De Fine Licht H.H."/>
            <person name="Stajich J.E."/>
        </authorList>
    </citation>
    <scope>NUCLEOTIDE SEQUENCE</scope>
    <source>
        <strain evidence="1">Berkeley</strain>
    </source>
</reference>